<evidence type="ECO:0000256" key="2">
    <source>
        <dbReference type="SAM" id="Phobius"/>
    </source>
</evidence>
<reference evidence="3" key="1">
    <citation type="submission" date="2025-08" db="UniProtKB">
        <authorList>
            <consortium name="Ensembl"/>
        </authorList>
    </citation>
    <scope>IDENTIFICATION</scope>
</reference>
<sequence length="265" mass="30462">MKFIGFTESAYRKQIVQAENSLKWSDHTASAGLRSLDQNIEILTRDKRNLERDMRATQQTLQNLRTKRTSNETLLRKSRDALEVARSNLRSAKDTLQSQKRRQNTAAFVTGVGVGLFVVPVAGWIVDWYRNKVSFYKSKISKTEHNISQKHVKMQQIRTGIWNVKEQRAALADLQVKVRRAVHILSILSGRVSAVECQTQRFIVLETVMRVMEDVMKAAEEITGRQLLFNGGISRLLDVMRENNRRLAAICYSSNDAEDLLKDYY</sequence>
<evidence type="ECO:0000313" key="3">
    <source>
        <dbReference type="Ensembl" id="ENSAMXP00005007221.1"/>
    </source>
</evidence>
<proteinExistence type="predicted"/>
<evidence type="ECO:0000313" key="4">
    <source>
        <dbReference type="Proteomes" id="UP000694621"/>
    </source>
</evidence>
<protein>
    <submittedName>
        <fullName evidence="3">Si:dkey-85k15.4</fullName>
    </submittedName>
</protein>
<dbReference type="Proteomes" id="UP000694621">
    <property type="component" value="Unplaced"/>
</dbReference>
<dbReference type="AlphaFoldDB" id="A0A8B9H4N9"/>
<keyword evidence="2" id="KW-1133">Transmembrane helix</keyword>
<dbReference type="Ensembl" id="ENSAMXT00005008159.1">
    <property type="protein sequence ID" value="ENSAMXP00005007221.1"/>
    <property type="gene ID" value="ENSAMXG00005004325.1"/>
</dbReference>
<keyword evidence="1" id="KW-0175">Coiled coil</keyword>
<name>A0A8B9H4N9_ASTMX</name>
<keyword evidence="2" id="KW-0472">Membrane</keyword>
<feature type="coiled-coil region" evidence="1">
    <location>
        <begin position="33"/>
        <end position="102"/>
    </location>
</feature>
<evidence type="ECO:0000256" key="1">
    <source>
        <dbReference type="SAM" id="Coils"/>
    </source>
</evidence>
<feature type="transmembrane region" description="Helical" evidence="2">
    <location>
        <begin position="106"/>
        <end position="126"/>
    </location>
</feature>
<keyword evidence="2" id="KW-0812">Transmembrane</keyword>
<organism evidence="3 4">
    <name type="scientific">Astyanax mexicanus</name>
    <name type="common">Blind cave fish</name>
    <name type="synonym">Astyanax fasciatus mexicanus</name>
    <dbReference type="NCBI Taxonomy" id="7994"/>
    <lineage>
        <taxon>Eukaryota</taxon>
        <taxon>Metazoa</taxon>
        <taxon>Chordata</taxon>
        <taxon>Craniata</taxon>
        <taxon>Vertebrata</taxon>
        <taxon>Euteleostomi</taxon>
        <taxon>Actinopterygii</taxon>
        <taxon>Neopterygii</taxon>
        <taxon>Teleostei</taxon>
        <taxon>Ostariophysi</taxon>
        <taxon>Characiformes</taxon>
        <taxon>Characoidei</taxon>
        <taxon>Acestrorhamphidae</taxon>
        <taxon>Acestrorhamphinae</taxon>
        <taxon>Astyanax</taxon>
    </lineage>
</organism>
<accession>A0A8B9H4N9</accession>